<evidence type="ECO:0000313" key="2">
    <source>
        <dbReference type="EMBL" id="ETV80192.1"/>
    </source>
</evidence>
<keyword evidence="1" id="KW-1133">Transmembrane helix</keyword>
<organism evidence="2">
    <name type="scientific">Aphanomyces astaci</name>
    <name type="common">Crayfish plague agent</name>
    <dbReference type="NCBI Taxonomy" id="112090"/>
    <lineage>
        <taxon>Eukaryota</taxon>
        <taxon>Sar</taxon>
        <taxon>Stramenopiles</taxon>
        <taxon>Oomycota</taxon>
        <taxon>Saprolegniomycetes</taxon>
        <taxon>Saprolegniales</taxon>
        <taxon>Verrucalvaceae</taxon>
        <taxon>Aphanomyces</taxon>
    </lineage>
</organism>
<dbReference type="EMBL" id="KI913126">
    <property type="protein sequence ID" value="ETV80192.1"/>
    <property type="molecule type" value="Genomic_DNA"/>
</dbReference>
<protein>
    <recommendedName>
        <fullName evidence="3">G-protein coupled receptors family 1 profile domain-containing protein</fullName>
    </recommendedName>
</protein>
<accession>W4GKK0</accession>
<feature type="transmembrane region" description="Helical" evidence="1">
    <location>
        <begin position="173"/>
        <end position="191"/>
    </location>
</feature>
<feature type="non-terminal residue" evidence="2">
    <location>
        <position position="373"/>
    </location>
</feature>
<feature type="transmembrane region" description="Helical" evidence="1">
    <location>
        <begin position="143"/>
        <end position="161"/>
    </location>
</feature>
<feature type="transmembrane region" description="Helical" evidence="1">
    <location>
        <begin position="211"/>
        <end position="236"/>
    </location>
</feature>
<evidence type="ECO:0000256" key="1">
    <source>
        <dbReference type="SAM" id="Phobius"/>
    </source>
</evidence>
<keyword evidence="1" id="KW-0812">Transmembrane</keyword>
<evidence type="ECO:0008006" key="3">
    <source>
        <dbReference type="Google" id="ProtNLM"/>
    </source>
</evidence>
<proteinExistence type="predicted"/>
<dbReference type="STRING" id="112090.W4GKK0"/>
<dbReference type="AlphaFoldDB" id="W4GKK0"/>
<dbReference type="VEuPathDB" id="FungiDB:H257_06551"/>
<gene>
    <name evidence="2" type="ORF">H257_06551</name>
</gene>
<dbReference type="OrthoDB" id="100006at2759"/>
<keyword evidence="1" id="KW-0472">Membrane</keyword>
<reference evidence="2" key="1">
    <citation type="submission" date="2013-12" db="EMBL/GenBank/DDBJ databases">
        <title>The Genome Sequence of Aphanomyces astaci APO3.</title>
        <authorList>
            <consortium name="The Broad Institute Genomics Platform"/>
            <person name="Russ C."/>
            <person name="Tyler B."/>
            <person name="van West P."/>
            <person name="Dieguez-Uribeondo J."/>
            <person name="Young S.K."/>
            <person name="Zeng Q."/>
            <person name="Gargeya S."/>
            <person name="Fitzgerald M."/>
            <person name="Abouelleil A."/>
            <person name="Alvarado L."/>
            <person name="Chapman S.B."/>
            <person name="Gainer-Dewar J."/>
            <person name="Goldberg J."/>
            <person name="Griggs A."/>
            <person name="Gujja S."/>
            <person name="Hansen M."/>
            <person name="Howarth C."/>
            <person name="Imamovic A."/>
            <person name="Ireland A."/>
            <person name="Larimer J."/>
            <person name="McCowan C."/>
            <person name="Murphy C."/>
            <person name="Pearson M."/>
            <person name="Poon T.W."/>
            <person name="Priest M."/>
            <person name="Roberts A."/>
            <person name="Saif S."/>
            <person name="Shea T."/>
            <person name="Sykes S."/>
            <person name="Wortman J."/>
            <person name="Nusbaum C."/>
            <person name="Birren B."/>
        </authorList>
    </citation>
    <scope>NUCLEOTIDE SEQUENCE [LARGE SCALE GENOMIC DNA]</scope>
    <source>
        <strain evidence="2">APO3</strain>
    </source>
</reference>
<dbReference type="RefSeq" id="XP_009830116.1">
    <property type="nucleotide sequence ID" value="XM_009831814.1"/>
</dbReference>
<name>W4GKK0_APHAT</name>
<sequence>MSINVVILVAATAMSAFYGRSRRHEQLQERVPEHYVRAGEERCDRVFMRGRPLLRVHCHEHSSSRVRRHMSQLVHVLALLNLPGQIARIVLEGLKSSEPASSFARCKAPSSPRQSETADCGGWKVLLVQSLIAGLRSSNLISWLWQCVMAYHLWLWVVWGFDCRRMCRHIRILQIVSVLVAVALSAGPFFGPCPAYDIATFAAAITSSPSLLVVCHVLWLVFSLGIMVVAVLVVLCRKLSCVSSRMHSSCTRQKPNHLAAYHQVGKVLTVCIWYSILYRIVEAPVLALNVIAPASVRSSHAIQGPRFALHHVLGPLEGCGLAVLYGGAVVSWSAKHDAYVQTTYPSSSSSNHHTSAGRRCHSLDHMCLFVTAY</sequence>
<dbReference type="GeneID" id="20808547"/>